<keyword evidence="1" id="KW-0812">Transmembrane</keyword>
<gene>
    <name evidence="2" type="ORF">BINDI_0909</name>
</gene>
<keyword evidence="1" id="KW-1133">Transmembrane helix</keyword>
<protein>
    <recommendedName>
        <fullName evidence="4">Phage minor structural protein</fullName>
    </recommendedName>
</protein>
<feature type="transmembrane region" description="Helical" evidence="1">
    <location>
        <begin position="12"/>
        <end position="30"/>
    </location>
</feature>
<dbReference type="EMBL" id="CP006018">
    <property type="protein sequence ID" value="AIC92174.1"/>
    <property type="molecule type" value="Genomic_DNA"/>
</dbReference>
<organism evidence="2 3">
    <name type="scientific">Bifidobacterium [indicum] DSM 20214 = LMG 11587</name>
    <dbReference type="NCBI Taxonomy" id="1341694"/>
    <lineage>
        <taxon>Bacteria</taxon>
        <taxon>Bacillati</taxon>
        <taxon>Actinomycetota</taxon>
        <taxon>Actinomycetes</taxon>
        <taxon>Bifidobacteriales</taxon>
        <taxon>Bifidobacteriaceae</taxon>
        <taxon>Bifidobacterium</taxon>
    </lineage>
</organism>
<keyword evidence="1" id="KW-0472">Membrane</keyword>
<evidence type="ECO:0000313" key="3">
    <source>
        <dbReference type="Proteomes" id="UP000028569"/>
    </source>
</evidence>
<evidence type="ECO:0000256" key="1">
    <source>
        <dbReference type="SAM" id="Phobius"/>
    </source>
</evidence>
<evidence type="ECO:0000313" key="2">
    <source>
        <dbReference type="EMBL" id="AIC92174.1"/>
    </source>
</evidence>
<dbReference type="AlphaFoldDB" id="A0A087VV04"/>
<keyword evidence="3" id="KW-1185">Reference proteome</keyword>
<dbReference type="Proteomes" id="UP000028569">
    <property type="component" value="Chromosome"/>
</dbReference>
<dbReference type="RefSeq" id="WP_148301984.1">
    <property type="nucleotide sequence ID" value="NZ_CP006018.1"/>
</dbReference>
<evidence type="ECO:0008006" key="4">
    <source>
        <dbReference type="Google" id="ProtNLM"/>
    </source>
</evidence>
<dbReference type="OrthoDB" id="3182403at2"/>
<proteinExistence type="predicted"/>
<name>A0A087VV04_9BIFI</name>
<accession>A0A087VV04</accession>
<sequence>MNEMLIDLVENLVFPMLIPVLTGVCGWLLNGHRKEEERDRAVEAGLRTLLRAELLEIHARYVSLGSIPLAAMEEVERIYQAYHSLGGNGTGTKIYEEIKVLSTVG</sequence>
<reference evidence="2 3" key="1">
    <citation type="journal article" date="2014" name="Appl. Environ. Microbiol.">
        <title>Genomic encyclopedia of type strains of the genus Bifidobacterium.</title>
        <authorList>
            <person name="Milani C."/>
            <person name="Lugli G.A."/>
            <person name="Duranti S."/>
            <person name="Turroni F."/>
            <person name="Bottacini F."/>
            <person name="Mangifesta M."/>
            <person name="Sanchez B."/>
            <person name="Viappiani A."/>
            <person name="Mancabelli L."/>
            <person name="Taminiau B."/>
            <person name="Delcenserie V."/>
            <person name="Barrangou R."/>
            <person name="Margolles A."/>
            <person name="van Sinderen D."/>
            <person name="Ventura M."/>
        </authorList>
    </citation>
    <scope>NUCLEOTIDE SEQUENCE [LARGE SCALE GENOMIC DNA]</scope>
    <source>
        <strain evidence="2 3">LMG 11587</strain>
    </source>
</reference>
<dbReference type="KEGG" id="bii:BINDI_0909"/>
<dbReference type="HOGENOM" id="CLU_147911_1_0_11"/>